<proteinExistence type="predicted"/>
<evidence type="ECO:0000313" key="2">
    <source>
        <dbReference type="Proteomes" id="UP000054653"/>
    </source>
</evidence>
<dbReference type="AlphaFoldDB" id="A0A0V1DIF9"/>
<sequence length="76" mass="8520">MRKQNCEAVVLELFSNIEQPPVGSAESSNQRDCREVGIEKMSKSRKEDIFNTVQIPVTAIEKTTILQHCFSSCTTS</sequence>
<comment type="caution">
    <text evidence="1">The sequence shown here is derived from an EMBL/GenBank/DDBJ whole genome shotgun (WGS) entry which is preliminary data.</text>
</comment>
<keyword evidence="2" id="KW-1185">Reference proteome</keyword>
<organism evidence="1 2">
    <name type="scientific">Trichinella britovi</name>
    <name type="common">Parasitic roundworm</name>
    <dbReference type="NCBI Taxonomy" id="45882"/>
    <lineage>
        <taxon>Eukaryota</taxon>
        <taxon>Metazoa</taxon>
        <taxon>Ecdysozoa</taxon>
        <taxon>Nematoda</taxon>
        <taxon>Enoplea</taxon>
        <taxon>Dorylaimia</taxon>
        <taxon>Trichinellida</taxon>
        <taxon>Trichinellidae</taxon>
        <taxon>Trichinella</taxon>
    </lineage>
</organism>
<reference evidence="1 2" key="1">
    <citation type="submission" date="2015-01" db="EMBL/GenBank/DDBJ databases">
        <title>Evolution of Trichinella species and genotypes.</title>
        <authorList>
            <person name="Korhonen P.K."/>
            <person name="Edoardo P."/>
            <person name="Giuseppe L.R."/>
            <person name="Gasser R.B."/>
        </authorList>
    </citation>
    <scope>NUCLEOTIDE SEQUENCE [LARGE SCALE GENOMIC DNA]</scope>
    <source>
        <strain evidence="1">ISS120</strain>
    </source>
</reference>
<name>A0A0V1DIF9_TRIBR</name>
<protein>
    <submittedName>
        <fullName evidence="1">Uncharacterized protein</fullName>
    </submittedName>
</protein>
<dbReference type="EMBL" id="JYDI01000002">
    <property type="protein sequence ID" value="KRY61099.1"/>
    <property type="molecule type" value="Genomic_DNA"/>
</dbReference>
<gene>
    <name evidence="1" type="ORF">T03_3770</name>
</gene>
<evidence type="ECO:0000313" key="1">
    <source>
        <dbReference type="EMBL" id="KRY61099.1"/>
    </source>
</evidence>
<accession>A0A0V1DIF9</accession>
<dbReference type="Proteomes" id="UP000054653">
    <property type="component" value="Unassembled WGS sequence"/>
</dbReference>